<reference evidence="2" key="1">
    <citation type="submission" date="2020-05" db="EMBL/GenBank/DDBJ databases">
        <title>WGS assembly of Panicum virgatum.</title>
        <authorList>
            <person name="Lovell J.T."/>
            <person name="Jenkins J."/>
            <person name="Shu S."/>
            <person name="Juenger T.E."/>
            <person name="Schmutz J."/>
        </authorList>
    </citation>
    <scope>NUCLEOTIDE SEQUENCE</scope>
    <source>
        <strain evidence="2">AP13</strain>
    </source>
</reference>
<protein>
    <submittedName>
        <fullName evidence="2">Uncharacterized protein</fullName>
    </submittedName>
</protein>
<evidence type="ECO:0000313" key="3">
    <source>
        <dbReference type="Proteomes" id="UP000823388"/>
    </source>
</evidence>
<comment type="caution">
    <text evidence="2">The sequence shown here is derived from an EMBL/GenBank/DDBJ whole genome shotgun (WGS) entry which is preliminary data.</text>
</comment>
<dbReference type="EMBL" id="CM029047">
    <property type="protein sequence ID" value="KAG2582998.1"/>
    <property type="molecule type" value="Genomic_DNA"/>
</dbReference>
<gene>
    <name evidence="2" type="ORF">PVAP13_6KG149706</name>
</gene>
<name>A0A8T0RD01_PANVG</name>
<evidence type="ECO:0000256" key="1">
    <source>
        <dbReference type="SAM" id="MobiDB-lite"/>
    </source>
</evidence>
<dbReference type="AlphaFoldDB" id="A0A8T0RD01"/>
<dbReference type="Proteomes" id="UP000823388">
    <property type="component" value="Chromosome 6K"/>
</dbReference>
<keyword evidence="3" id="KW-1185">Reference proteome</keyword>
<proteinExistence type="predicted"/>
<evidence type="ECO:0000313" key="2">
    <source>
        <dbReference type="EMBL" id="KAG2582998.1"/>
    </source>
</evidence>
<feature type="region of interest" description="Disordered" evidence="1">
    <location>
        <begin position="46"/>
        <end position="83"/>
    </location>
</feature>
<sequence length="161" mass="17490">MAGAVATRGGLSSNPPPCREPELWGPSPLILRSSDLGYRRPPTTLRLLRRSSPPSFARRRRIDVQPRTNRALGTLPHLPPRTRGWPSAAAAALRSEVLLSARARRRVARCRRQLAGDGHATSSSKEHLPPSTHPSPLSVFPSTRVRSFSGRIGLASPSTKS</sequence>
<organism evidence="2 3">
    <name type="scientific">Panicum virgatum</name>
    <name type="common">Blackwell switchgrass</name>
    <dbReference type="NCBI Taxonomy" id="38727"/>
    <lineage>
        <taxon>Eukaryota</taxon>
        <taxon>Viridiplantae</taxon>
        <taxon>Streptophyta</taxon>
        <taxon>Embryophyta</taxon>
        <taxon>Tracheophyta</taxon>
        <taxon>Spermatophyta</taxon>
        <taxon>Magnoliopsida</taxon>
        <taxon>Liliopsida</taxon>
        <taxon>Poales</taxon>
        <taxon>Poaceae</taxon>
        <taxon>PACMAD clade</taxon>
        <taxon>Panicoideae</taxon>
        <taxon>Panicodae</taxon>
        <taxon>Paniceae</taxon>
        <taxon>Panicinae</taxon>
        <taxon>Panicum</taxon>
        <taxon>Panicum sect. Hiantes</taxon>
    </lineage>
</organism>
<feature type="compositionally biased region" description="Low complexity" evidence="1">
    <location>
        <begin position="46"/>
        <end position="56"/>
    </location>
</feature>
<feature type="region of interest" description="Disordered" evidence="1">
    <location>
        <begin position="1"/>
        <end position="26"/>
    </location>
</feature>
<feature type="region of interest" description="Disordered" evidence="1">
    <location>
        <begin position="114"/>
        <end position="142"/>
    </location>
</feature>
<accession>A0A8T0RD01</accession>